<proteinExistence type="predicted"/>
<reference evidence="1" key="1">
    <citation type="journal article" date="2015" name="Nature">
        <title>Complex archaea that bridge the gap between prokaryotes and eukaryotes.</title>
        <authorList>
            <person name="Spang A."/>
            <person name="Saw J.H."/>
            <person name="Jorgensen S.L."/>
            <person name="Zaremba-Niedzwiedzka K."/>
            <person name="Martijn J."/>
            <person name="Lind A.E."/>
            <person name="van Eijk R."/>
            <person name="Schleper C."/>
            <person name="Guy L."/>
            <person name="Ettema T.J."/>
        </authorList>
    </citation>
    <scope>NUCLEOTIDE SEQUENCE</scope>
</reference>
<accession>A0A0F9V8F1</accession>
<comment type="caution">
    <text evidence="1">The sequence shown here is derived from an EMBL/GenBank/DDBJ whole genome shotgun (WGS) entry which is preliminary data.</text>
</comment>
<gene>
    <name evidence="1" type="ORF">LCGC14_0514370</name>
</gene>
<dbReference type="AlphaFoldDB" id="A0A0F9V8F1"/>
<evidence type="ECO:0000313" key="1">
    <source>
        <dbReference type="EMBL" id="KKN62158.1"/>
    </source>
</evidence>
<dbReference type="EMBL" id="LAZR01000633">
    <property type="protein sequence ID" value="KKN62158.1"/>
    <property type="molecule type" value="Genomic_DNA"/>
</dbReference>
<protein>
    <submittedName>
        <fullName evidence="1">Uncharacterized protein</fullName>
    </submittedName>
</protein>
<name>A0A0F9V8F1_9ZZZZ</name>
<sequence>MKPNAKQLKEFEALLDEAKCATCKGSGGWRTKTKGVECPVCGGTGQKPGYEIALIDLNAELPDTIPKLCVVNLTEGRGYPKCLDGYARVVKRL</sequence>
<dbReference type="Gene3D" id="6.20.20.10">
    <property type="match status" value="1"/>
</dbReference>
<organism evidence="1">
    <name type="scientific">marine sediment metagenome</name>
    <dbReference type="NCBI Taxonomy" id="412755"/>
    <lineage>
        <taxon>unclassified sequences</taxon>
        <taxon>metagenomes</taxon>
        <taxon>ecological metagenomes</taxon>
    </lineage>
</organism>